<evidence type="ECO:0000256" key="8">
    <source>
        <dbReference type="ARBA" id="ARBA00022792"/>
    </source>
</evidence>
<organism evidence="20">
    <name type="scientific">Nothobranchius furzeri</name>
    <name type="common">Turquoise killifish</name>
    <dbReference type="NCBI Taxonomy" id="105023"/>
    <lineage>
        <taxon>Eukaryota</taxon>
        <taxon>Metazoa</taxon>
        <taxon>Chordata</taxon>
        <taxon>Craniata</taxon>
        <taxon>Vertebrata</taxon>
        <taxon>Euteleostomi</taxon>
        <taxon>Actinopterygii</taxon>
        <taxon>Neopterygii</taxon>
        <taxon>Teleostei</taxon>
        <taxon>Neoteleostei</taxon>
        <taxon>Acanthomorphata</taxon>
        <taxon>Ovalentaria</taxon>
        <taxon>Atherinomorphae</taxon>
        <taxon>Cyprinodontiformes</taxon>
        <taxon>Nothobranchiidae</taxon>
        <taxon>Nothobranchius</taxon>
    </lineage>
</organism>
<proteinExistence type="inferred from homology"/>
<evidence type="ECO:0000256" key="12">
    <source>
        <dbReference type="ARBA" id="ARBA00023134"/>
    </source>
</evidence>
<keyword evidence="5" id="KW-0690">Ribosome biogenesis</keyword>
<dbReference type="Pfam" id="PF01926">
    <property type="entry name" value="MMR_HSR1"/>
    <property type="match status" value="1"/>
</dbReference>
<evidence type="ECO:0000256" key="16">
    <source>
        <dbReference type="PROSITE-ProRule" id="PRU01050"/>
    </source>
</evidence>
<comment type="subcellular location">
    <subcellularLocation>
        <location evidence="2">Mitochondrion inner membrane</location>
        <topology evidence="2">Peripheral membrane protein</topology>
    </subcellularLocation>
    <subcellularLocation>
        <location evidence="1">Mitochondrion matrix</location>
    </subcellularLocation>
</comment>
<dbReference type="GO" id="GO:0000028">
    <property type="term" value="P:ribosomal small subunit assembly"/>
    <property type="evidence" value="ECO:0007669"/>
    <property type="project" value="TreeGrafter"/>
</dbReference>
<feature type="signal peptide" evidence="18">
    <location>
        <begin position="1"/>
        <end position="30"/>
    </location>
</feature>
<dbReference type="GO" id="GO:0005525">
    <property type="term" value="F:GTP binding"/>
    <property type="evidence" value="ECO:0007669"/>
    <property type="project" value="UniProtKB-UniRule"/>
</dbReference>
<dbReference type="InterPro" id="IPR005662">
    <property type="entry name" value="GTPase_Era-like"/>
</dbReference>
<dbReference type="CDD" id="cd22534">
    <property type="entry name" value="KH-II_Era"/>
    <property type="match status" value="1"/>
</dbReference>
<dbReference type="InterPro" id="IPR005225">
    <property type="entry name" value="Small_GTP-bd"/>
</dbReference>
<protein>
    <recommendedName>
        <fullName evidence="4">GTPase Era, mitochondrial</fullName>
    </recommendedName>
    <alternativeName>
        <fullName evidence="15">ERA-like protein 1</fullName>
    </alternativeName>
</protein>
<keyword evidence="12 16" id="KW-0342">GTP-binding</keyword>
<evidence type="ECO:0000256" key="15">
    <source>
        <dbReference type="ARBA" id="ARBA00030975"/>
    </source>
</evidence>
<keyword evidence="7 16" id="KW-0547">Nucleotide-binding</keyword>
<evidence type="ECO:0000256" key="6">
    <source>
        <dbReference type="ARBA" id="ARBA00022730"/>
    </source>
</evidence>
<keyword evidence="18" id="KW-0732">Signal</keyword>
<evidence type="ECO:0000256" key="13">
    <source>
        <dbReference type="ARBA" id="ARBA00023136"/>
    </source>
</evidence>
<dbReference type="InterPro" id="IPR009019">
    <property type="entry name" value="KH_sf_prok-type"/>
</dbReference>
<dbReference type="HAMAP" id="MF_00367">
    <property type="entry name" value="GTPase_Era"/>
    <property type="match status" value="1"/>
</dbReference>
<dbReference type="FunFam" id="3.30.300.20:FF:000016">
    <property type="entry name" value="GTPase Era, mitochondrial isoform 1"/>
    <property type="match status" value="1"/>
</dbReference>
<accession>A0A1A7ZTH2</accession>
<dbReference type="InterPro" id="IPR030388">
    <property type="entry name" value="G_ERA_dom"/>
</dbReference>
<feature type="region of interest" description="G5" evidence="16">
    <location>
        <begin position="541"/>
        <end position="543"/>
    </location>
</feature>
<dbReference type="NCBIfam" id="TIGR00231">
    <property type="entry name" value="small_GTP"/>
    <property type="match status" value="1"/>
</dbReference>
<dbReference type="KEGG" id="nfu:107387058"/>
<feature type="region of interest" description="G3" evidence="16">
    <location>
        <begin position="381"/>
        <end position="384"/>
    </location>
</feature>
<dbReference type="RefSeq" id="XP_070412028.1">
    <property type="nucleotide sequence ID" value="XM_070555927.1"/>
</dbReference>
<dbReference type="CDD" id="cd04163">
    <property type="entry name" value="Era"/>
    <property type="match status" value="1"/>
</dbReference>
<dbReference type="SUPFAM" id="SSF54814">
    <property type="entry name" value="Prokaryotic type KH domain (KH-domain type II)"/>
    <property type="match status" value="1"/>
</dbReference>
<evidence type="ECO:0000313" key="20">
    <source>
        <dbReference type="EMBL" id="SBP46074.1"/>
    </source>
</evidence>
<evidence type="ECO:0000256" key="18">
    <source>
        <dbReference type="SAM" id="SignalP"/>
    </source>
</evidence>
<evidence type="ECO:0000256" key="11">
    <source>
        <dbReference type="ARBA" id="ARBA00023128"/>
    </source>
</evidence>
<comment type="similarity">
    <text evidence="3 16">Belongs to the TRAFAC class TrmE-Era-EngA-EngB-Septin-like GTPase superfamily. Era GTPase family.</text>
</comment>
<dbReference type="PANTHER" id="PTHR42698">
    <property type="entry name" value="GTPASE ERA"/>
    <property type="match status" value="1"/>
</dbReference>
<feature type="region of interest" description="Disordered" evidence="17">
    <location>
        <begin position="491"/>
        <end position="518"/>
    </location>
</feature>
<dbReference type="InterPro" id="IPR004044">
    <property type="entry name" value="KH_dom_type_2"/>
</dbReference>
<dbReference type="Gene3D" id="3.30.300.20">
    <property type="match status" value="1"/>
</dbReference>
<keyword evidence="8" id="KW-0999">Mitochondrion inner membrane</keyword>
<keyword evidence="13" id="KW-0472">Membrane</keyword>
<comment type="function">
    <text evidence="14">Probable GTPase that plays a role in the mitochondrial ribosomal small subunit assembly. Specifically binds the 12S mitochondrial rRNA (12S mt-rRNA) to a 33 nucleotide section delineating the 3' terminal stem-loop region. May act as a chaperone that protects the 12S mt-rRNA on the 28S mitoribosomal subunit during ribosomal small subunit assembly.</text>
</comment>
<dbReference type="GO" id="GO:0005743">
    <property type="term" value="C:mitochondrial inner membrane"/>
    <property type="evidence" value="ECO:0007669"/>
    <property type="project" value="UniProtKB-SubCell"/>
</dbReference>
<feature type="region of interest" description="G2" evidence="16">
    <location>
        <begin position="360"/>
        <end position="364"/>
    </location>
</feature>
<dbReference type="GO" id="GO:0005759">
    <property type="term" value="C:mitochondrial matrix"/>
    <property type="evidence" value="ECO:0007669"/>
    <property type="project" value="UniProtKB-SubCell"/>
</dbReference>
<keyword evidence="11" id="KW-0496">Mitochondrion</keyword>
<feature type="region of interest" description="Disordered" evidence="17">
    <location>
        <begin position="291"/>
        <end position="310"/>
    </location>
</feature>
<evidence type="ECO:0000256" key="3">
    <source>
        <dbReference type="ARBA" id="ARBA00007921"/>
    </source>
</evidence>
<dbReference type="PROSITE" id="PS51713">
    <property type="entry name" value="G_ERA"/>
    <property type="match status" value="1"/>
</dbReference>
<sequence>MAPMTGCVSAQLPTFFVFLLYSCIFSICSADSLLVYDRDFLLSIRSRMDVFQNSNAGHLFPPPLETDANPAAEPVLLHAFPPPLETDVSPASGLVLPVGLPLPRRPWKKKRGKRGGFFVQLRRIRRGEAISERCSVTVMSRIHRHLNRVELISLLPGGHGAECYMDVSEVWMTGQLGAHGAESCASAWDVGMILQLGAHGAKRCMRASEPRMIRRPTAADQLAAHNRGRCGDRLITSDYCVWGKERCFRSSPDARGNAACSRSKRGGFTFTPACFITSEAFLSRLMKGKAAEADGSTHHPPASVPPHSNEQIGLLQRHPDQPPDSKVLKVVIIGAPNAGKSTLSNQLLGTKVFAVSKKVHTTRCRSLGVLTENDTQIILLDTPGLTTHSKVKRHHLDKSLLVDPWLSVKEADLMVVMVDVSDRWMRSRLDYEVLKCLAQHPHIPAVLVLNKVDLMKSKDRLLDVTAQLTGGVVNGRRIQVRPVIKPPWAEKIPKSDSELPPDGDTLVHGDSETSDSALSKKQLKELSSQQGWPHFKDVFMLSSVDREDVETLKTYFIVNAKPGSWLYHSEVLTDQSPEEICTSIIREKLLEYLPQEVPYSMTQSVELWQDGENGQLDISVKLYAIKESHMSMVIGTAGQMVSRIAQEASEDLSRVYLREVRLKLSAKLKK</sequence>
<keyword evidence="9" id="KW-0694">RNA-binding</keyword>
<evidence type="ECO:0000256" key="5">
    <source>
        <dbReference type="ARBA" id="ARBA00022517"/>
    </source>
</evidence>
<evidence type="ECO:0000256" key="14">
    <source>
        <dbReference type="ARBA" id="ARBA00025227"/>
    </source>
</evidence>
<evidence type="ECO:0000256" key="2">
    <source>
        <dbReference type="ARBA" id="ARBA00004637"/>
    </source>
</evidence>
<dbReference type="InterPro" id="IPR015946">
    <property type="entry name" value="KH_dom-like_a/b"/>
</dbReference>
<reference evidence="20" key="2">
    <citation type="submission" date="2016-06" db="EMBL/GenBank/DDBJ databases">
        <title>The genome of a short-lived fish provides insights into sex chromosome evolution and the genetic control of aging.</title>
        <authorList>
            <person name="Reichwald K."/>
            <person name="Felder M."/>
            <person name="Petzold A."/>
            <person name="Koch P."/>
            <person name="Groth M."/>
            <person name="Platzer M."/>
        </authorList>
    </citation>
    <scope>NUCLEOTIDE SEQUENCE</scope>
    <source>
        <tissue evidence="20">Brain</tissue>
    </source>
</reference>
<evidence type="ECO:0000256" key="7">
    <source>
        <dbReference type="ARBA" id="ARBA00022741"/>
    </source>
</evidence>
<feature type="region of interest" description="G4" evidence="16">
    <location>
        <begin position="450"/>
        <end position="453"/>
    </location>
</feature>
<dbReference type="EMBL" id="HADY01007589">
    <property type="protein sequence ID" value="SBP46074.1"/>
    <property type="molecule type" value="Transcribed_RNA"/>
</dbReference>
<dbReference type="GO" id="GO:0019843">
    <property type="term" value="F:rRNA binding"/>
    <property type="evidence" value="ECO:0007669"/>
    <property type="project" value="UniProtKB-KW"/>
</dbReference>
<dbReference type="AlphaFoldDB" id="A0A1A7ZTH2"/>
<evidence type="ECO:0000256" key="10">
    <source>
        <dbReference type="ARBA" id="ARBA00022946"/>
    </source>
</evidence>
<feature type="chain" id="PRO_5008365039" description="GTPase Era, mitochondrial" evidence="18">
    <location>
        <begin position="31"/>
        <end position="670"/>
    </location>
</feature>
<dbReference type="GO" id="GO:0043024">
    <property type="term" value="F:ribosomal small subunit binding"/>
    <property type="evidence" value="ECO:0007669"/>
    <property type="project" value="TreeGrafter"/>
</dbReference>
<evidence type="ECO:0000256" key="17">
    <source>
        <dbReference type="SAM" id="MobiDB-lite"/>
    </source>
</evidence>
<dbReference type="SUPFAM" id="SSF52540">
    <property type="entry name" value="P-loop containing nucleoside triphosphate hydrolases"/>
    <property type="match status" value="1"/>
</dbReference>
<feature type="domain" description="Era-type G" evidence="19">
    <location>
        <begin position="326"/>
        <end position="563"/>
    </location>
</feature>
<evidence type="ECO:0000256" key="4">
    <source>
        <dbReference type="ARBA" id="ARBA00019149"/>
    </source>
</evidence>
<evidence type="ECO:0000256" key="9">
    <source>
        <dbReference type="ARBA" id="ARBA00022884"/>
    </source>
</evidence>
<keyword evidence="6" id="KW-0699">rRNA-binding</keyword>
<evidence type="ECO:0000259" key="19">
    <source>
        <dbReference type="PROSITE" id="PS51713"/>
    </source>
</evidence>
<reference evidence="20" key="1">
    <citation type="submission" date="2016-05" db="EMBL/GenBank/DDBJ databases">
        <authorList>
            <person name="Lavstsen T."/>
            <person name="Jespersen J.S."/>
        </authorList>
    </citation>
    <scope>NUCLEOTIDE SEQUENCE</scope>
    <source>
        <tissue evidence="20">Brain</tissue>
    </source>
</reference>
<evidence type="ECO:0000256" key="1">
    <source>
        <dbReference type="ARBA" id="ARBA00004305"/>
    </source>
</evidence>
<keyword evidence="10" id="KW-0809">Transit peptide</keyword>
<dbReference type="GeneID" id="107387058"/>
<feature type="region of interest" description="G1" evidence="16">
    <location>
        <begin position="334"/>
        <end position="341"/>
    </location>
</feature>
<dbReference type="PANTHER" id="PTHR42698:SF1">
    <property type="entry name" value="GTPASE ERA, MITOCHONDRIAL"/>
    <property type="match status" value="1"/>
</dbReference>
<dbReference type="InterPro" id="IPR006073">
    <property type="entry name" value="GTP-bd"/>
</dbReference>
<name>A0A1A7ZTH2_NOTFU</name>
<dbReference type="Gene3D" id="3.40.50.300">
    <property type="entry name" value="P-loop containing nucleotide triphosphate hydrolases"/>
    <property type="match status" value="1"/>
</dbReference>
<gene>
    <name evidence="20" type="primary">ERAL1</name>
</gene>
<dbReference type="InterPro" id="IPR027417">
    <property type="entry name" value="P-loop_NTPase"/>
</dbReference>
<dbReference type="Pfam" id="PF07650">
    <property type="entry name" value="KH_2"/>
    <property type="match status" value="1"/>
</dbReference>